<organism evidence="5 6">
    <name type="scientific">Chitinophaga oryziterrae</name>
    <dbReference type="NCBI Taxonomy" id="1031224"/>
    <lineage>
        <taxon>Bacteria</taxon>
        <taxon>Pseudomonadati</taxon>
        <taxon>Bacteroidota</taxon>
        <taxon>Chitinophagia</taxon>
        <taxon>Chitinophagales</taxon>
        <taxon>Chitinophagaceae</taxon>
        <taxon>Chitinophaga</taxon>
    </lineage>
</organism>
<reference evidence="5 6" key="1">
    <citation type="submission" date="2019-12" db="EMBL/GenBank/DDBJ databases">
        <title>The draft genomic sequence of strain Chitinophaga oryziterrae JCM 16595.</title>
        <authorList>
            <person name="Zhang X."/>
        </authorList>
    </citation>
    <scope>NUCLEOTIDE SEQUENCE [LARGE SCALE GENOMIC DNA]</scope>
    <source>
        <strain evidence="5 6">JCM 16595</strain>
    </source>
</reference>
<dbReference type="GO" id="GO:0043565">
    <property type="term" value="F:sequence-specific DNA binding"/>
    <property type="evidence" value="ECO:0007669"/>
    <property type="project" value="InterPro"/>
</dbReference>
<dbReference type="PANTHER" id="PTHR43280:SF28">
    <property type="entry name" value="HTH-TYPE TRANSCRIPTIONAL ACTIVATOR RHAS"/>
    <property type="match status" value="1"/>
</dbReference>
<dbReference type="SMART" id="SM00342">
    <property type="entry name" value="HTH_ARAC"/>
    <property type="match status" value="1"/>
</dbReference>
<dbReference type="Gene3D" id="1.10.10.60">
    <property type="entry name" value="Homeodomain-like"/>
    <property type="match status" value="2"/>
</dbReference>
<evidence type="ECO:0000313" key="5">
    <source>
        <dbReference type="EMBL" id="MVT42388.1"/>
    </source>
</evidence>
<evidence type="ECO:0000259" key="4">
    <source>
        <dbReference type="PROSITE" id="PS01124"/>
    </source>
</evidence>
<dbReference type="GO" id="GO:0003700">
    <property type="term" value="F:DNA-binding transcription factor activity"/>
    <property type="evidence" value="ECO:0007669"/>
    <property type="project" value="InterPro"/>
</dbReference>
<evidence type="ECO:0000256" key="3">
    <source>
        <dbReference type="ARBA" id="ARBA00023163"/>
    </source>
</evidence>
<name>A0A6N8JDC9_9BACT</name>
<keyword evidence="1" id="KW-0805">Transcription regulation</keyword>
<dbReference type="InterPro" id="IPR018060">
    <property type="entry name" value="HTH_AraC"/>
</dbReference>
<sequence length="130" mass="15255">MMAKIPVKYLNRQKEITDNFLYQMNKHMDEFMAGSVEEMISLKDIAGMMYLHPVHISNVIKLYTGFHPCHFYELRVLSEAKKLLADHSLTISEVANRLTYDNSNFTKYFKEYTGMTPTAYRKMISDQNLN</sequence>
<keyword evidence="3" id="KW-0804">Transcription</keyword>
<dbReference type="InterPro" id="IPR009057">
    <property type="entry name" value="Homeodomain-like_sf"/>
</dbReference>
<comment type="caution">
    <text evidence="5">The sequence shown here is derived from an EMBL/GenBank/DDBJ whole genome shotgun (WGS) entry which is preliminary data.</text>
</comment>
<evidence type="ECO:0000256" key="2">
    <source>
        <dbReference type="ARBA" id="ARBA00023125"/>
    </source>
</evidence>
<evidence type="ECO:0000256" key="1">
    <source>
        <dbReference type="ARBA" id="ARBA00023015"/>
    </source>
</evidence>
<dbReference type="Proteomes" id="UP000468388">
    <property type="component" value="Unassembled WGS sequence"/>
</dbReference>
<protein>
    <submittedName>
        <fullName evidence="5">Helix-turn-helix domain-containing protein</fullName>
    </submittedName>
</protein>
<dbReference type="Pfam" id="PF12833">
    <property type="entry name" value="HTH_18"/>
    <property type="match status" value="1"/>
</dbReference>
<dbReference type="EMBL" id="WRXO01000004">
    <property type="protein sequence ID" value="MVT42388.1"/>
    <property type="molecule type" value="Genomic_DNA"/>
</dbReference>
<dbReference type="SUPFAM" id="SSF46689">
    <property type="entry name" value="Homeodomain-like"/>
    <property type="match status" value="1"/>
</dbReference>
<accession>A0A6N8JDC9</accession>
<dbReference type="PANTHER" id="PTHR43280">
    <property type="entry name" value="ARAC-FAMILY TRANSCRIPTIONAL REGULATOR"/>
    <property type="match status" value="1"/>
</dbReference>
<gene>
    <name evidence="5" type="ORF">GO495_17480</name>
</gene>
<keyword evidence="6" id="KW-1185">Reference proteome</keyword>
<evidence type="ECO:0000313" key="6">
    <source>
        <dbReference type="Proteomes" id="UP000468388"/>
    </source>
</evidence>
<feature type="domain" description="HTH araC/xylS-type" evidence="4">
    <location>
        <begin position="26"/>
        <end position="123"/>
    </location>
</feature>
<proteinExistence type="predicted"/>
<keyword evidence="2" id="KW-0238">DNA-binding</keyword>
<dbReference type="RefSeq" id="WP_157301008.1">
    <property type="nucleotide sequence ID" value="NZ_BAAAZB010000005.1"/>
</dbReference>
<dbReference type="PROSITE" id="PS01124">
    <property type="entry name" value="HTH_ARAC_FAMILY_2"/>
    <property type="match status" value="1"/>
</dbReference>
<dbReference type="OrthoDB" id="956952at2"/>
<dbReference type="AlphaFoldDB" id="A0A6N8JDC9"/>